<reference evidence="17 18" key="1">
    <citation type="submission" date="2017-10" db="EMBL/GenBank/DDBJ databases">
        <title>Frigbacter circumglobatus gen. nov. sp. nov., isolated from sediment cultured in situ.</title>
        <authorList>
            <person name="Zhao Z."/>
        </authorList>
    </citation>
    <scope>NUCLEOTIDE SEQUENCE [LARGE SCALE GENOMIC DNA]</scope>
    <source>
        <strain evidence="17 18">ZYL</strain>
    </source>
</reference>
<comment type="similarity">
    <text evidence="12 14">Belongs to the TonB-dependent receptor family.</text>
</comment>
<dbReference type="PANTHER" id="PTHR32552:SF81">
    <property type="entry name" value="TONB-DEPENDENT OUTER MEMBRANE RECEPTOR"/>
    <property type="match status" value="1"/>
</dbReference>
<dbReference type="InterPro" id="IPR000531">
    <property type="entry name" value="Beta-barrel_TonB"/>
</dbReference>
<organism evidence="17 18">
    <name type="scientific">Paremcibacter congregatus</name>
    <dbReference type="NCBI Taxonomy" id="2043170"/>
    <lineage>
        <taxon>Bacteria</taxon>
        <taxon>Pseudomonadati</taxon>
        <taxon>Pseudomonadota</taxon>
        <taxon>Alphaproteobacteria</taxon>
        <taxon>Emcibacterales</taxon>
        <taxon>Emcibacteraceae</taxon>
        <taxon>Paremcibacter</taxon>
    </lineage>
</organism>
<keyword evidence="7" id="KW-0408">Iron</keyword>
<dbReference type="Proteomes" id="UP000229730">
    <property type="component" value="Unassembled WGS sequence"/>
</dbReference>
<dbReference type="Pfam" id="PF00593">
    <property type="entry name" value="TonB_dep_Rec_b-barrel"/>
    <property type="match status" value="1"/>
</dbReference>
<gene>
    <name evidence="17" type="ORF">CRD36_11535</name>
</gene>
<feature type="domain" description="Secretin/TonB short N-terminal" evidence="16">
    <location>
        <begin position="69"/>
        <end position="120"/>
    </location>
</feature>
<evidence type="ECO:0000313" key="17">
    <source>
        <dbReference type="EMBL" id="PHZ84437.1"/>
    </source>
</evidence>
<evidence type="ECO:0000256" key="15">
    <source>
        <dbReference type="SAM" id="MobiDB-lite"/>
    </source>
</evidence>
<evidence type="ECO:0000256" key="12">
    <source>
        <dbReference type="PROSITE-ProRule" id="PRU01360"/>
    </source>
</evidence>
<dbReference type="InterPro" id="IPR010917">
    <property type="entry name" value="TonB_rcpt_CS"/>
</dbReference>
<dbReference type="PROSITE" id="PS01156">
    <property type="entry name" value="TONB_DEPENDENT_REC_2"/>
    <property type="match status" value="1"/>
</dbReference>
<evidence type="ECO:0000256" key="1">
    <source>
        <dbReference type="ARBA" id="ARBA00004571"/>
    </source>
</evidence>
<dbReference type="Gene3D" id="2.40.170.20">
    <property type="entry name" value="TonB-dependent receptor, beta-barrel domain"/>
    <property type="match status" value="1"/>
</dbReference>
<comment type="subcellular location">
    <subcellularLocation>
        <location evidence="1 12">Cell outer membrane</location>
        <topology evidence="1 12">Multi-pass membrane protein</topology>
    </subcellularLocation>
</comment>
<dbReference type="InterPro" id="IPR039426">
    <property type="entry name" value="TonB-dep_rcpt-like"/>
</dbReference>
<evidence type="ECO:0000256" key="7">
    <source>
        <dbReference type="ARBA" id="ARBA00023004"/>
    </source>
</evidence>
<keyword evidence="3 12" id="KW-1134">Transmembrane beta strand</keyword>
<dbReference type="InParanoid" id="A0A2G4YQ65"/>
<dbReference type="RefSeq" id="WP_099473380.1">
    <property type="nucleotide sequence ID" value="NZ_CP041025.1"/>
</dbReference>
<dbReference type="InterPro" id="IPR011662">
    <property type="entry name" value="Secretin/TonB_short_N"/>
</dbReference>
<dbReference type="OrthoDB" id="9760333at2"/>
<dbReference type="SUPFAM" id="SSF56935">
    <property type="entry name" value="Porins"/>
    <property type="match status" value="1"/>
</dbReference>
<dbReference type="CDD" id="cd01347">
    <property type="entry name" value="ligand_gated_channel"/>
    <property type="match status" value="1"/>
</dbReference>
<dbReference type="PANTHER" id="PTHR32552">
    <property type="entry name" value="FERRICHROME IRON RECEPTOR-RELATED"/>
    <property type="match status" value="1"/>
</dbReference>
<dbReference type="GO" id="GO:0006826">
    <property type="term" value="P:iron ion transport"/>
    <property type="evidence" value="ECO:0007669"/>
    <property type="project" value="UniProtKB-KW"/>
</dbReference>
<dbReference type="PROSITE" id="PS52016">
    <property type="entry name" value="TONB_DEPENDENT_REC_3"/>
    <property type="match status" value="1"/>
</dbReference>
<evidence type="ECO:0000256" key="10">
    <source>
        <dbReference type="ARBA" id="ARBA00023136"/>
    </source>
</evidence>
<keyword evidence="5 12" id="KW-0812">Transmembrane</keyword>
<dbReference type="GO" id="GO:0009279">
    <property type="term" value="C:cell outer membrane"/>
    <property type="evidence" value="ECO:0007669"/>
    <property type="project" value="UniProtKB-SubCell"/>
</dbReference>
<keyword evidence="8" id="KW-0406">Ion transport</keyword>
<keyword evidence="6" id="KW-0732">Signal</keyword>
<dbReference type="Pfam" id="PF07715">
    <property type="entry name" value="Plug"/>
    <property type="match status" value="1"/>
</dbReference>
<evidence type="ECO:0000256" key="3">
    <source>
        <dbReference type="ARBA" id="ARBA00022452"/>
    </source>
</evidence>
<dbReference type="EMBL" id="PDEM01000024">
    <property type="protein sequence ID" value="PHZ84437.1"/>
    <property type="molecule type" value="Genomic_DNA"/>
</dbReference>
<keyword evidence="9 14" id="KW-0798">TonB box</keyword>
<evidence type="ECO:0000256" key="4">
    <source>
        <dbReference type="ARBA" id="ARBA00022496"/>
    </source>
</evidence>
<feature type="short sequence motif" description="TonB C-terminal box" evidence="13">
    <location>
        <begin position="828"/>
        <end position="845"/>
    </location>
</feature>
<evidence type="ECO:0000256" key="13">
    <source>
        <dbReference type="PROSITE-ProRule" id="PRU10144"/>
    </source>
</evidence>
<dbReference type="InterPro" id="IPR012910">
    <property type="entry name" value="Plug_dom"/>
</dbReference>
<name>A0A2G4YQ65_9PROT</name>
<evidence type="ECO:0000256" key="14">
    <source>
        <dbReference type="RuleBase" id="RU003357"/>
    </source>
</evidence>
<dbReference type="InterPro" id="IPR036942">
    <property type="entry name" value="Beta-barrel_TonB_sf"/>
</dbReference>
<evidence type="ECO:0000313" key="18">
    <source>
        <dbReference type="Proteomes" id="UP000229730"/>
    </source>
</evidence>
<evidence type="ECO:0000259" key="16">
    <source>
        <dbReference type="SMART" id="SM00965"/>
    </source>
</evidence>
<keyword evidence="18" id="KW-1185">Reference proteome</keyword>
<dbReference type="SMART" id="SM00965">
    <property type="entry name" value="STN"/>
    <property type="match status" value="1"/>
</dbReference>
<keyword evidence="2 12" id="KW-0813">Transport</keyword>
<evidence type="ECO:0000256" key="6">
    <source>
        <dbReference type="ARBA" id="ARBA00022729"/>
    </source>
</evidence>
<comment type="caution">
    <text evidence="17">The sequence shown here is derived from an EMBL/GenBank/DDBJ whole genome shotgun (WGS) entry which is preliminary data.</text>
</comment>
<evidence type="ECO:0000256" key="11">
    <source>
        <dbReference type="ARBA" id="ARBA00023237"/>
    </source>
</evidence>
<keyword evidence="10 12" id="KW-0472">Membrane</keyword>
<dbReference type="Gene3D" id="3.55.50.30">
    <property type="match status" value="1"/>
</dbReference>
<protein>
    <recommendedName>
        <fullName evidence="16">Secretin/TonB short N-terminal domain-containing protein</fullName>
    </recommendedName>
</protein>
<keyword evidence="11 12" id="KW-0998">Cell outer membrane</keyword>
<evidence type="ECO:0000256" key="8">
    <source>
        <dbReference type="ARBA" id="ARBA00023065"/>
    </source>
</evidence>
<accession>A0A2G4YQ65</accession>
<evidence type="ECO:0000256" key="9">
    <source>
        <dbReference type="ARBA" id="ARBA00023077"/>
    </source>
</evidence>
<evidence type="ECO:0000256" key="2">
    <source>
        <dbReference type="ARBA" id="ARBA00022448"/>
    </source>
</evidence>
<sequence>MALHFLLRMVDLRKGMVRLALIGGAIFLSSATGLSAPAPSTVREMKVSFDVPAQSLSSALLMFGEQADVSLVVRKEDTTGLKSHAVKGSYYPNEALRRLLGDNRLGFAYIDSRTITLSPDLYKPSQTPVVEAEGPAPAQEDDPAPQAAEDIDEVVVTALRRRMNMQKVPVAVTVISPPLIRETRLHTLDDVGTRVPGLTVASFSIGQPTIHVRGVGSNDDGAALDNSIVMFIDDVYIGRITSISMNFFDLERIEIMRGPQGTLYGKNAIGGAINVTSNAPTPQLAGDLEMTLGNFDRRDLRATLSGPLVGKKILGRVAVHKRKRDGWQEALFLPSIRQNDENTWSGRSALQIDFSENTQVALRGDYSRDDFESTGRIPVVGRKEVLLLGPDGQLTGEAILPTDLFERLGGRVDMAINSDQGYTDRTIWGVSSRISHRGGYGELLSITAFRNSDFSWLEDSTGLPTHLVNQKVNSNVVEAHRQFSQELRWISPEGQDLTYIAGLYYLFEHTHRTENFIFPGQRSTTNQNNKTNSFAVFGEGTYALTPDLNIKVGGRLTYERKQMHQQNRANGVQIILVDDFTLDNMGSWTDFSPNFTLTWQQTPQVMWYGSVSRGYKSGGFQGAPATRDLAERTIDPESVWNFEVGYKSQWFEDRLRLNVVGFYADYRDLQVVQFKTEGNFGFFKTSNAASARIKGLEVEFTLKPFTGLELFGSYGYLDAKYHKFNDLSGRDFAGNTLRQAPRSSLYLAFHYEHPVRGGRLRLRGDYRYQGESYREPDNSLTIQPAFDLLDASIAYETGDNLWELTLWAKNLLDKEYITHLYVLGGNDYALFGTPRTYGATVTYSF</sequence>
<dbReference type="AlphaFoldDB" id="A0A2G4YQ65"/>
<keyword evidence="4" id="KW-0410">Iron transport</keyword>
<proteinExistence type="inferred from homology"/>
<evidence type="ECO:0000256" key="5">
    <source>
        <dbReference type="ARBA" id="ARBA00022692"/>
    </source>
</evidence>
<feature type="region of interest" description="Disordered" evidence="15">
    <location>
        <begin position="125"/>
        <end position="147"/>
    </location>
</feature>